<organism evidence="3 4">
    <name type="scientific">Isoptericola haloaureus</name>
    <dbReference type="NCBI Taxonomy" id="1542902"/>
    <lineage>
        <taxon>Bacteria</taxon>
        <taxon>Bacillati</taxon>
        <taxon>Actinomycetota</taxon>
        <taxon>Actinomycetes</taxon>
        <taxon>Micrococcales</taxon>
        <taxon>Promicromonosporaceae</taxon>
        <taxon>Isoptericola</taxon>
    </lineage>
</organism>
<keyword evidence="2" id="KW-1133">Transmembrane helix</keyword>
<reference evidence="3" key="1">
    <citation type="journal article" date="2024" name="Antonie Van Leeuwenhoek">
        <title>Isoptericola haloaureus sp. nov., a dimorphic actinobacterium isolated from mangrove sediments of southeast India, implicating biosaline agricultural significance through nitrogen fixation and salt tolerance genes.</title>
        <authorList>
            <person name="Prathaban M."/>
            <person name="Prathiviraj R."/>
            <person name="Ravichandran M."/>
            <person name="Natarajan S.D."/>
            <person name="Sobanaa M."/>
            <person name="Hari Krishna Kumar S."/>
            <person name="Chandrasekar V."/>
            <person name="Selvin J."/>
        </authorList>
    </citation>
    <scope>NUCLEOTIDE SEQUENCE</scope>
    <source>
        <strain evidence="3">MP1014</strain>
    </source>
</reference>
<keyword evidence="2" id="KW-0472">Membrane</keyword>
<dbReference type="RefSeq" id="WP_332903011.1">
    <property type="nucleotide sequence ID" value="NZ_JBAGLP010000120.1"/>
</dbReference>
<dbReference type="InterPro" id="IPR021403">
    <property type="entry name" value="DUF3043"/>
</dbReference>
<keyword evidence="2" id="KW-0812">Transmembrane</keyword>
<name>A0ABU7ZAF6_9MICO</name>
<feature type="transmembrane region" description="Helical" evidence="2">
    <location>
        <begin position="120"/>
        <end position="140"/>
    </location>
</feature>
<feature type="compositionally biased region" description="Low complexity" evidence="1">
    <location>
        <begin position="21"/>
        <end position="44"/>
    </location>
</feature>
<keyword evidence="4" id="KW-1185">Reference proteome</keyword>
<protein>
    <submittedName>
        <fullName evidence="3">DUF3043 domain-containing protein</fullName>
    </submittedName>
</protein>
<comment type="caution">
    <text evidence="3">The sequence shown here is derived from an EMBL/GenBank/DDBJ whole genome shotgun (WGS) entry which is preliminary data.</text>
</comment>
<feature type="compositionally biased region" description="Basic and acidic residues" evidence="1">
    <location>
        <begin position="68"/>
        <end position="88"/>
    </location>
</feature>
<evidence type="ECO:0000313" key="4">
    <source>
        <dbReference type="Proteomes" id="UP001310387"/>
    </source>
</evidence>
<evidence type="ECO:0000256" key="1">
    <source>
        <dbReference type="SAM" id="MobiDB-lite"/>
    </source>
</evidence>
<proteinExistence type="predicted"/>
<accession>A0ABU7ZAF6</accession>
<dbReference type="Proteomes" id="UP001310387">
    <property type="component" value="Unassembled WGS sequence"/>
</dbReference>
<reference evidence="3" key="2">
    <citation type="submission" date="2024-02" db="EMBL/GenBank/DDBJ databases">
        <authorList>
            <person name="Prathaban M."/>
            <person name="Mythili R."/>
            <person name="Sharmila Devi N."/>
            <person name="Sobanaa M."/>
            <person name="Prathiviraj R."/>
            <person name="Selvin J."/>
        </authorList>
    </citation>
    <scope>NUCLEOTIDE SEQUENCE</scope>
    <source>
        <strain evidence="3">MP1014</strain>
    </source>
</reference>
<evidence type="ECO:0000313" key="3">
    <source>
        <dbReference type="EMBL" id="MEG3616515.1"/>
    </source>
</evidence>
<evidence type="ECO:0000256" key="2">
    <source>
        <dbReference type="SAM" id="Phobius"/>
    </source>
</evidence>
<gene>
    <name evidence="3" type="ORF">V5O49_15395</name>
</gene>
<feature type="region of interest" description="Disordered" evidence="1">
    <location>
        <begin position="1"/>
        <end position="89"/>
    </location>
</feature>
<feature type="transmembrane region" description="Helical" evidence="2">
    <location>
        <begin position="146"/>
        <end position="169"/>
    </location>
</feature>
<sequence length="226" mass="25594">MFSRKRDLADSPATSPAAGQSASSADVAATSSAADSTDTPSSGAPSKGRPTPKRSESQAKNKRPLVPNDRKAARKASKEKVRAERNREYQAMQTGDERFMPARDKGPVRRYVRDYVDARWNVGEFFLPVAFVFIFMNLIFLQNPTMATLVLLALYAVVFITLIDVVVMWQRLKRRLRDKFGTLGTDGKKEYYVPRGTMMYAAMRALQIRRSRLPKPMHKKHGHWPE</sequence>
<dbReference type="EMBL" id="JBAGLP010000120">
    <property type="protein sequence ID" value="MEG3616515.1"/>
    <property type="molecule type" value="Genomic_DNA"/>
</dbReference>
<dbReference type="Pfam" id="PF11241">
    <property type="entry name" value="DUF3043"/>
    <property type="match status" value="1"/>
</dbReference>